<dbReference type="InterPro" id="IPR027417">
    <property type="entry name" value="P-loop_NTPase"/>
</dbReference>
<dbReference type="AlphaFoldDB" id="A0A255E4W6"/>
<dbReference type="PROSITE" id="PS51192">
    <property type="entry name" value="HELICASE_ATP_BIND_1"/>
    <property type="match status" value="1"/>
</dbReference>
<sequence length="1090" mass="119932">MAVDGTREEAFETEIAEYLAAHGWEYSPTDDGYDARRALWPEDVHGWLLETQPEEYGKVVRVGSAAEAADREALLDALVSRLDAPMSSGGGTLNVLRRKFSHTRGATAHLQMCQFKPATSLNRKVNENYGKVRLRVVRQVHFSPKRGDNRSIDLVFFVNGLPVATCELKSFFKQEWRSAVVQYRKDRDPAGQPLLGFGNRALVHFAVDDDQVHMTTKLAGDKTYFLPFNRGHDDTGAAGNPPNPHGAATAYLWEQVWQRDAWLSILGSQMYLKTESVEDPATGRIKRSTALMFPRFHQWRAVNKLVDAIRSEGPGGRYLVEHSAGSGKTNTIAWTAHRLARLHDESNAKVFDKVLIVSDRRVLDAQLQQAVEQVDDTVGTVAVIDSAAVRRSGGSKSRALVDALTGSALVVVVTIQTFPFVKDVLETTLGDRNFAVIVDEAHTSQSGKTAAELKQVLAEGGEVPADDVLDSQDVVNELIAGQTAARAGASNLSMLAFTATPKAKTKELFGRRDGDGLPVSFDVYSMRQAIEEGFILDVLRGYQSYRTAFEIEQRGRDGMITTITDGGGSDRLVDPDAATRKIMRFARLHPTNVGQKVEVIIEHFRANVAHLLDGHAKAMVVTDSRLAAVRYKLEADKYLAGKRYGYETVVAFSGAISDPEYGLEDATEASMNPGLGADLAREFGRPEYRVMIVADKFQTGFDQPLLCAMYVDKRLPDVHAVQTLSRLNRTYRAPSGELKDRTFVLDFVNDPADIQEAFLTYYREAHVETETDPNLVHQLAAKLSQARIYTPADVERYAAAWWGPKQTHGALAAAVAPAGQEFANRWDAALEAGDDQALDELRTFRKDCGSYVRLYDFMSQVIDYRTTDLEKLVEFLRSLVPVLPTEGQAVDVDLSGLELRRVQQIDRGKADIGLSGDRDDTPALHGITGVGTHVSRDPQQALLSEVVARINALFGSEFADPQVEGFVVAAAGMAEEDPRIADQIDHNAQDQFLTSPDLRDTLTEAAVLNEGVFGKLTGALTGETEQAQEMIRLIGSYLYQSRRQRTIDEDGHEAQPYEGGNAGSRADLGTKVGPDTIIETEQPAESRGSK</sequence>
<dbReference type="InterPro" id="IPR014001">
    <property type="entry name" value="Helicase_ATP-bd"/>
</dbReference>
<dbReference type="GO" id="GO:0009307">
    <property type="term" value="P:DNA restriction-modification system"/>
    <property type="evidence" value="ECO:0007669"/>
    <property type="project" value="UniProtKB-KW"/>
</dbReference>
<keyword evidence="3" id="KW-0540">Nuclease</keyword>
<gene>
    <name evidence="3" type="ORF">CGZ92_09950</name>
</gene>
<feature type="domain" description="Helicase ATP-binding" evidence="2">
    <location>
        <begin position="309"/>
        <end position="519"/>
    </location>
</feature>
<proteinExistence type="predicted"/>
<dbReference type="SUPFAM" id="SSF52540">
    <property type="entry name" value="P-loop containing nucleoside triphosphate hydrolases"/>
    <property type="match status" value="1"/>
</dbReference>
<dbReference type="Gene3D" id="3.90.1570.50">
    <property type="match status" value="1"/>
</dbReference>
<dbReference type="Pfam" id="PF04313">
    <property type="entry name" value="HSDR_N"/>
    <property type="match status" value="1"/>
</dbReference>
<dbReference type="InterPro" id="IPR007409">
    <property type="entry name" value="Restrct_endonuc_type1_HsdR_N"/>
</dbReference>
<dbReference type="SMART" id="SM00487">
    <property type="entry name" value="DEXDc"/>
    <property type="match status" value="1"/>
</dbReference>
<feature type="region of interest" description="Disordered" evidence="1">
    <location>
        <begin position="1051"/>
        <end position="1090"/>
    </location>
</feature>
<organism evidence="3 4">
    <name type="scientific">Parenemella sanctibonifatiensis</name>
    <dbReference type="NCBI Taxonomy" id="2016505"/>
    <lineage>
        <taxon>Bacteria</taxon>
        <taxon>Bacillati</taxon>
        <taxon>Actinomycetota</taxon>
        <taxon>Actinomycetes</taxon>
        <taxon>Propionibacteriales</taxon>
        <taxon>Propionibacteriaceae</taxon>
        <taxon>Parenemella</taxon>
    </lineage>
</organism>
<dbReference type="PANTHER" id="PTHR42927:SF1">
    <property type="entry name" value="HELICASE SUPERFAMILY 1 AND 2 DOMAIN-CONTAINING PROTEIN"/>
    <property type="match status" value="1"/>
</dbReference>
<dbReference type="InterPro" id="IPR055180">
    <property type="entry name" value="HsdR_RecA-like_helicase_dom_2"/>
</dbReference>
<keyword evidence="3" id="KW-0255">Endonuclease</keyword>
<dbReference type="Pfam" id="PF22679">
    <property type="entry name" value="T1R_D3-like"/>
    <property type="match status" value="1"/>
</dbReference>
<dbReference type="Gene3D" id="3.40.50.300">
    <property type="entry name" value="P-loop containing nucleotide triphosphate hydrolases"/>
    <property type="match status" value="2"/>
</dbReference>
<accession>A0A255E4W6</accession>
<evidence type="ECO:0000313" key="4">
    <source>
        <dbReference type="Proteomes" id="UP000216533"/>
    </source>
</evidence>
<reference evidence="3 4" key="1">
    <citation type="submission" date="2017-07" db="EMBL/GenBank/DDBJ databases">
        <title>Draft whole genome sequences of clinical Proprionibacteriaceae strains.</title>
        <authorList>
            <person name="Bernier A.-M."/>
            <person name="Bernard K."/>
            <person name="Domingo M.-C."/>
        </authorList>
    </citation>
    <scope>NUCLEOTIDE SEQUENCE [LARGE SCALE GENOMIC DNA]</scope>
    <source>
        <strain evidence="3 4">NML 160184</strain>
    </source>
</reference>
<evidence type="ECO:0000259" key="2">
    <source>
        <dbReference type="PROSITE" id="PS51192"/>
    </source>
</evidence>
<dbReference type="GO" id="GO:0009035">
    <property type="term" value="F:type I site-specific deoxyribonuclease activity"/>
    <property type="evidence" value="ECO:0007669"/>
    <property type="project" value="UniProtKB-EC"/>
</dbReference>
<protein>
    <submittedName>
        <fullName evidence="3">Restriction endonuclease subunit R</fullName>
    </submittedName>
</protein>
<dbReference type="Proteomes" id="UP000216533">
    <property type="component" value="Unassembled WGS sequence"/>
</dbReference>
<dbReference type="GO" id="GO:0003677">
    <property type="term" value="F:DNA binding"/>
    <property type="evidence" value="ECO:0007669"/>
    <property type="project" value="UniProtKB-KW"/>
</dbReference>
<dbReference type="PANTHER" id="PTHR42927">
    <property type="entry name" value="HELICASE SUPERFAMILY 1 AND 2 DOMAIN-CONTAINING PROTEIN"/>
    <property type="match status" value="1"/>
</dbReference>
<dbReference type="EMBL" id="NMVI01000018">
    <property type="protein sequence ID" value="OYN86637.1"/>
    <property type="molecule type" value="Genomic_DNA"/>
</dbReference>
<keyword evidence="3" id="KW-0378">Hydrolase</keyword>
<name>A0A255E4W6_9ACTN</name>
<comment type="caution">
    <text evidence="3">The sequence shown here is derived from an EMBL/GenBank/DDBJ whole genome shotgun (WGS) entry which is preliminary data.</text>
</comment>
<evidence type="ECO:0000313" key="3">
    <source>
        <dbReference type="EMBL" id="OYN86637.1"/>
    </source>
</evidence>
<dbReference type="RefSeq" id="WP_094451204.1">
    <property type="nucleotide sequence ID" value="NZ_NMVI01000018.1"/>
</dbReference>
<dbReference type="InterPro" id="IPR040980">
    <property type="entry name" value="SWI2_SNF2"/>
</dbReference>
<dbReference type="GO" id="GO:0005524">
    <property type="term" value="F:ATP binding"/>
    <property type="evidence" value="ECO:0007669"/>
    <property type="project" value="UniProtKB-KW"/>
</dbReference>
<dbReference type="Pfam" id="PF18766">
    <property type="entry name" value="SWI2_SNF2"/>
    <property type="match status" value="1"/>
</dbReference>
<evidence type="ECO:0000256" key="1">
    <source>
        <dbReference type="SAM" id="MobiDB-lite"/>
    </source>
</evidence>